<dbReference type="Proteomes" id="UP000265520">
    <property type="component" value="Unassembled WGS sequence"/>
</dbReference>
<proteinExistence type="predicted"/>
<reference evidence="2 3" key="1">
    <citation type="journal article" date="2018" name="Front. Plant Sci.">
        <title>Red Clover (Trifolium pratense) and Zigzag Clover (T. medium) - A Picture of Genomic Similarities and Differences.</title>
        <authorList>
            <person name="Dluhosova J."/>
            <person name="Istvanek J."/>
            <person name="Nedelnik J."/>
            <person name="Repkova J."/>
        </authorList>
    </citation>
    <scope>NUCLEOTIDE SEQUENCE [LARGE SCALE GENOMIC DNA]</scope>
    <source>
        <strain evidence="3">cv. 10/8</strain>
        <tissue evidence="2">Leaf</tissue>
    </source>
</reference>
<organism evidence="2 3">
    <name type="scientific">Trifolium medium</name>
    <dbReference type="NCBI Taxonomy" id="97028"/>
    <lineage>
        <taxon>Eukaryota</taxon>
        <taxon>Viridiplantae</taxon>
        <taxon>Streptophyta</taxon>
        <taxon>Embryophyta</taxon>
        <taxon>Tracheophyta</taxon>
        <taxon>Spermatophyta</taxon>
        <taxon>Magnoliopsida</taxon>
        <taxon>eudicotyledons</taxon>
        <taxon>Gunneridae</taxon>
        <taxon>Pentapetalae</taxon>
        <taxon>rosids</taxon>
        <taxon>fabids</taxon>
        <taxon>Fabales</taxon>
        <taxon>Fabaceae</taxon>
        <taxon>Papilionoideae</taxon>
        <taxon>50 kb inversion clade</taxon>
        <taxon>NPAAA clade</taxon>
        <taxon>Hologalegina</taxon>
        <taxon>IRL clade</taxon>
        <taxon>Trifolieae</taxon>
        <taxon>Trifolium</taxon>
    </lineage>
</organism>
<protein>
    <submittedName>
        <fullName evidence="2">Uncharacterized protein</fullName>
    </submittedName>
</protein>
<name>A0A392RR80_9FABA</name>
<evidence type="ECO:0000313" key="3">
    <source>
        <dbReference type="Proteomes" id="UP000265520"/>
    </source>
</evidence>
<sequence>MKKYLLERGLCHRSDFAKAVGIEKPRTLDELLFKAQAYMQYEEVEVADAIRHARPEDNQPTRKPSRKDGDRRKGDRSREPRGLPSTFANYTPLNKSREAILAE</sequence>
<feature type="region of interest" description="Disordered" evidence="1">
    <location>
        <begin position="50"/>
        <end position="103"/>
    </location>
</feature>
<comment type="caution">
    <text evidence="2">The sequence shown here is derived from an EMBL/GenBank/DDBJ whole genome shotgun (WGS) entry which is preliminary data.</text>
</comment>
<feature type="compositionally biased region" description="Basic and acidic residues" evidence="1">
    <location>
        <begin position="50"/>
        <end position="81"/>
    </location>
</feature>
<feature type="non-terminal residue" evidence="2">
    <location>
        <position position="103"/>
    </location>
</feature>
<evidence type="ECO:0000256" key="1">
    <source>
        <dbReference type="SAM" id="MobiDB-lite"/>
    </source>
</evidence>
<accession>A0A392RR80</accession>
<evidence type="ECO:0000313" key="2">
    <source>
        <dbReference type="EMBL" id="MCI38290.1"/>
    </source>
</evidence>
<dbReference type="AlphaFoldDB" id="A0A392RR80"/>
<dbReference type="EMBL" id="LXQA010254053">
    <property type="protein sequence ID" value="MCI38290.1"/>
    <property type="molecule type" value="Genomic_DNA"/>
</dbReference>
<keyword evidence="3" id="KW-1185">Reference proteome</keyword>